<dbReference type="EMBL" id="LR743597">
    <property type="protein sequence ID" value="CAA2628147.1"/>
    <property type="molecule type" value="Genomic_DNA"/>
</dbReference>
<reference evidence="4" key="1">
    <citation type="submission" date="2020-02" db="EMBL/GenBank/DDBJ databases">
        <authorList>
            <person name="Scholz U."/>
            <person name="Mascher M."/>
            <person name="Fiebig A."/>
        </authorList>
    </citation>
    <scope>NUCLEOTIDE SEQUENCE</scope>
</reference>
<feature type="region of interest" description="Disordered" evidence="1">
    <location>
        <begin position="60"/>
        <end position="85"/>
    </location>
</feature>
<dbReference type="Proteomes" id="UP000663760">
    <property type="component" value="Chromosome 10"/>
</dbReference>
<accession>A0A7I8L3P5</accession>
<evidence type="ECO:0000313" key="5">
    <source>
        <dbReference type="Proteomes" id="UP000663760"/>
    </source>
</evidence>
<feature type="compositionally biased region" description="Pro residues" evidence="1">
    <location>
        <begin position="62"/>
        <end position="77"/>
    </location>
</feature>
<feature type="chain" id="PRO_5045020059" evidence="2">
    <location>
        <begin position="26"/>
        <end position="85"/>
    </location>
</feature>
<protein>
    <submittedName>
        <fullName evidence="4">Uncharacterized protein</fullName>
    </submittedName>
</protein>
<keyword evidence="2" id="KW-0732">Signal</keyword>
<evidence type="ECO:0000256" key="2">
    <source>
        <dbReference type="SAM" id="SignalP"/>
    </source>
</evidence>
<dbReference type="PANTHER" id="PTHR37249">
    <property type="entry name" value="OS03G0206201 PROTEIN"/>
    <property type="match status" value="1"/>
</dbReference>
<evidence type="ECO:0000313" key="3">
    <source>
        <dbReference type="EMBL" id="CAA2628147.1"/>
    </source>
</evidence>
<feature type="signal peptide" evidence="2">
    <location>
        <begin position="1"/>
        <end position="25"/>
    </location>
</feature>
<gene>
    <name evidence="3" type="ORF">SI7747_10013795</name>
    <name evidence="4" type="ORF">SI8410_10014914</name>
</gene>
<dbReference type="OrthoDB" id="1938519at2759"/>
<evidence type="ECO:0000256" key="1">
    <source>
        <dbReference type="SAM" id="MobiDB-lite"/>
    </source>
</evidence>
<organism evidence="4 5">
    <name type="scientific">Spirodela intermedia</name>
    <name type="common">Intermediate duckweed</name>
    <dbReference type="NCBI Taxonomy" id="51605"/>
    <lineage>
        <taxon>Eukaryota</taxon>
        <taxon>Viridiplantae</taxon>
        <taxon>Streptophyta</taxon>
        <taxon>Embryophyta</taxon>
        <taxon>Tracheophyta</taxon>
        <taxon>Spermatophyta</taxon>
        <taxon>Magnoliopsida</taxon>
        <taxon>Liliopsida</taxon>
        <taxon>Araceae</taxon>
        <taxon>Lemnoideae</taxon>
        <taxon>Spirodela</taxon>
    </lineage>
</organism>
<keyword evidence="5" id="KW-1185">Reference proteome</keyword>
<proteinExistence type="predicted"/>
<sequence length="85" mass="8883">MTPRPFMVLLALAAAALVFFPTGGAKDPNSAELEDYPPFDPVPSFKAAVKAGPIEHGIPLMPYVPRPPPPPPPPPPGRPRHGGAS</sequence>
<evidence type="ECO:0000313" key="4">
    <source>
        <dbReference type="EMBL" id="CAA7404236.1"/>
    </source>
</evidence>
<dbReference type="AlphaFoldDB" id="A0A7I8L3P5"/>
<name>A0A7I8L3P5_SPIIN</name>
<dbReference type="PANTHER" id="PTHR37249:SF3">
    <property type="entry name" value="OS03G0206201 PROTEIN"/>
    <property type="match status" value="1"/>
</dbReference>
<dbReference type="EMBL" id="LR746273">
    <property type="protein sequence ID" value="CAA7404236.1"/>
    <property type="molecule type" value="Genomic_DNA"/>
</dbReference>